<dbReference type="Proteomes" id="UP000664534">
    <property type="component" value="Unassembled WGS sequence"/>
</dbReference>
<dbReference type="EMBL" id="CAJPDT010000163">
    <property type="protein sequence ID" value="CAF9941974.1"/>
    <property type="molecule type" value="Genomic_DNA"/>
</dbReference>
<reference evidence="1" key="1">
    <citation type="submission" date="2021-03" db="EMBL/GenBank/DDBJ databases">
        <authorList>
            <person name="Tagirdzhanova G."/>
        </authorList>
    </citation>
    <scope>NUCLEOTIDE SEQUENCE</scope>
</reference>
<gene>
    <name evidence="1" type="ORF">IMSHALPRED_003129</name>
</gene>
<evidence type="ECO:0000313" key="2">
    <source>
        <dbReference type="Proteomes" id="UP000664534"/>
    </source>
</evidence>
<proteinExistence type="predicted"/>
<organism evidence="1 2">
    <name type="scientific">Imshaugia aleurites</name>
    <dbReference type="NCBI Taxonomy" id="172621"/>
    <lineage>
        <taxon>Eukaryota</taxon>
        <taxon>Fungi</taxon>
        <taxon>Dikarya</taxon>
        <taxon>Ascomycota</taxon>
        <taxon>Pezizomycotina</taxon>
        <taxon>Lecanoromycetes</taxon>
        <taxon>OSLEUM clade</taxon>
        <taxon>Lecanoromycetidae</taxon>
        <taxon>Lecanorales</taxon>
        <taxon>Lecanorineae</taxon>
        <taxon>Parmeliaceae</taxon>
        <taxon>Imshaugia</taxon>
    </lineage>
</organism>
<name>A0A8H3PJN8_9LECA</name>
<sequence length="117" mass="12535">MAQSSIQDFSFIDLNLSEDIKYFHSTILPRVSITQVRMLLRLLAIVSLAVKHIHAISPSAVALNKSAASVQAASTDNEGLVTEGVATLDGLKLDAIAEVHFGIPPTRQGSRLQLGVE</sequence>
<dbReference type="AlphaFoldDB" id="A0A8H3PJN8"/>
<protein>
    <submittedName>
        <fullName evidence="1">Uncharacterized protein</fullName>
    </submittedName>
</protein>
<keyword evidence="2" id="KW-1185">Reference proteome</keyword>
<evidence type="ECO:0000313" key="1">
    <source>
        <dbReference type="EMBL" id="CAF9941974.1"/>
    </source>
</evidence>
<accession>A0A8H3PJN8</accession>
<comment type="caution">
    <text evidence="1">The sequence shown here is derived from an EMBL/GenBank/DDBJ whole genome shotgun (WGS) entry which is preliminary data.</text>
</comment>